<comment type="caution">
    <text evidence="2">The sequence shown here is derived from an EMBL/GenBank/DDBJ whole genome shotgun (WGS) entry which is preliminary data.</text>
</comment>
<feature type="compositionally biased region" description="Polar residues" evidence="1">
    <location>
        <begin position="347"/>
        <end position="371"/>
    </location>
</feature>
<feature type="compositionally biased region" description="Polar residues" evidence="1">
    <location>
        <begin position="410"/>
        <end position="426"/>
    </location>
</feature>
<organism evidence="2 3">
    <name type="scientific">Mugilogobius chulae</name>
    <name type="common">yellowstripe goby</name>
    <dbReference type="NCBI Taxonomy" id="88201"/>
    <lineage>
        <taxon>Eukaryota</taxon>
        <taxon>Metazoa</taxon>
        <taxon>Chordata</taxon>
        <taxon>Craniata</taxon>
        <taxon>Vertebrata</taxon>
        <taxon>Euteleostomi</taxon>
        <taxon>Actinopterygii</taxon>
        <taxon>Neopterygii</taxon>
        <taxon>Teleostei</taxon>
        <taxon>Neoteleostei</taxon>
        <taxon>Acanthomorphata</taxon>
        <taxon>Gobiaria</taxon>
        <taxon>Gobiiformes</taxon>
        <taxon>Gobioidei</taxon>
        <taxon>Gobiidae</taxon>
        <taxon>Gobionellinae</taxon>
        <taxon>Mugilogobius</taxon>
    </lineage>
</organism>
<proteinExistence type="predicted"/>
<feature type="compositionally biased region" description="Basic and acidic residues" evidence="1">
    <location>
        <begin position="455"/>
        <end position="469"/>
    </location>
</feature>
<feature type="region of interest" description="Disordered" evidence="1">
    <location>
        <begin position="518"/>
        <end position="537"/>
    </location>
</feature>
<feature type="compositionally biased region" description="Polar residues" evidence="1">
    <location>
        <begin position="471"/>
        <end position="491"/>
    </location>
</feature>
<evidence type="ECO:0000256" key="1">
    <source>
        <dbReference type="SAM" id="MobiDB-lite"/>
    </source>
</evidence>
<protein>
    <submittedName>
        <fullName evidence="2">Uncharacterized protein</fullName>
    </submittedName>
</protein>
<evidence type="ECO:0000313" key="2">
    <source>
        <dbReference type="EMBL" id="KAK7899163.1"/>
    </source>
</evidence>
<name>A0AAW0NIT3_9GOBI</name>
<evidence type="ECO:0000313" key="3">
    <source>
        <dbReference type="Proteomes" id="UP001460270"/>
    </source>
</evidence>
<feature type="region of interest" description="Disordered" evidence="1">
    <location>
        <begin position="251"/>
        <end position="491"/>
    </location>
</feature>
<feature type="compositionally biased region" description="Polar residues" evidence="1">
    <location>
        <begin position="444"/>
        <end position="453"/>
    </location>
</feature>
<feature type="region of interest" description="Disordered" evidence="1">
    <location>
        <begin position="617"/>
        <end position="665"/>
    </location>
</feature>
<accession>A0AAW0NIT3</accession>
<dbReference type="Proteomes" id="UP001460270">
    <property type="component" value="Unassembled WGS sequence"/>
</dbReference>
<gene>
    <name evidence="2" type="ORF">WMY93_020016</name>
</gene>
<feature type="region of interest" description="Disordered" evidence="1">
    <location>
        <begin position="194"/>
        <end position="216"/>
    </location>
</feature>
<feature type="compositionally biased region" description="Basic residues" evidence="1">
    <location>
        <begin position="655"/>
        <end position="665"/>
    </location>
</feature>
<sequence>MARTIKTRALTTLPPWDVRRDCIKMIPGAVETCRSVRHVYTHKESLYHLFGRHQRVASFERARTLLQVFRAKYFPAPEPVQVDLDEPKQAQVLCVDHPPAPEQLQVDLSEPEQVQELRVHHPPTPEVVQIDLCESTQVQELVAVQPPEPEIVQVDLKEPMQVQVLPKDHLPEPELVQIDLREPKQVEVCPEPELAQMDQSEPTEVDRPVVSKKQMRKTKRISKSCVISFPGEKPEFTVSFGEVDRSLFKLSSQKSEEDEADKTIETQTPEPEQDEENQKPEYPEIVEAYTTIAMQTPEPEQEEENQKPENPEIVEAYTTIAMQTPEPEQEEENQKPETFDKELLLKSVTSEQKDTNPLTPESSENPPSATQLPEPEEEPQAGTTLEKTDDEVLSKTLQVASEPTEHIESNPLTMNDSNFPQLTRGTLESRRNVSWQPKRRRNWKASNPDNQTPTEDERLAQSTPREPKVPQETSHQNLIEVSGPSIPSNSETIAEKHDECLSMEIPIKQQEINICTRQEEEPNKVENNTELPREPSVRPKYWGRNRYHYNREFRQNNFSSEYSRGSQVPEYDQSRYQKRSSFQTVAPIEEHEEEQIIPNSRNRYRYNNEFRRNNYSREYGRGSQVPEFDRSHYQERSSFQTVAPIEEQEDEPIISKRKNGNRRSKQTLRLQRLLIQPQLNDEREWTEDDDDDDGEILMSQLTDSASVERWMRVDGRR</sequence>
<feature type="compositionally biased region" description="Basic and acidic residues" evidence="1">
    <location>
        <begin position="332"/>
        <end position="344"/>
    </location>
</feature>
<dbReference type="EMBL" id="JBBPFD010000014">
    <property type="protein sequence ID" value="KAK7899163.1"/>
    <property type="molecule type" value="Genomic_DNA"/>
</dbReference>
<reference evidence="3" key="1">
    <citation type="submission" date="2024-04" db="EMBL/GenBank/DDBJ databases">
        <title>Salinicola lusitanus LLJ914,a marine bacterium isolated from the Okinawa Trough.</title>
        <authorList>
            <person name="Li J."/>
        </authorList>
    </citation>
    <scope>NUCLEOTIDE SEQUENCE [LARGE SCALE GENOMIC DNA]</scope>
</reference>
<dbReference type="AlphaFoldDB" id="A0AAW0NIT3"/>
<keyword evidence="3" id="KW-1185">Reference proteome</keyword>